<name>A0A6J5KLD7_9CAUD</name>
<proteinExistence type="predicted"/>
<reference evidence="1" key="1">
    <citation type="submission" date="2020-04" db="EMBL/GenBank/DDBJ databases">
        <authorList>
            <person name="Chiriac C."/>
            <person name="Salcher M."/>
            <person name="Ghai R."/>
            <person name="Kavagutti S V."/>
        </authorList>
    </citation>
    <scope>NUCLEOTIDE SEQUENCE</scope>
</reference>
<organism evidence="1">
    <name type="scientific">uncultured Caudovirales phage</name>
    <dbReference type="NCBI Taxonomy" id="2100421"/>
    <lineage>
        <taxon>Viruses</taxon>
        <taxon>Duplodnaviria</taxon>
        <taxon>Heunggongvirae</taxon>
        <taxon>Uroviricota</taxon>
        <taxon>Caudoviricetes</taxon>
        <taxon>Peduoviridae</taxon>
        <taxon>Maltschvirus</taxon>
        <taxon>Maltschvirus maltsch</taxon>
    </lineage>
</organism>
<protein>
    <submittedName>
        <fullName evidence="1">Uncharacterized protein</fullName>
    </submittedName>
</protein>
<dbReference type="EMBL" id="LR796141">
    <property type="protein sequence ID" value="CAB4121029.1"/>
    <property type="molecule type" value="Genomic_DNA"/>
</dbReference>
<evidence type="ECO:0000313" key="1">
    <source>
        <dbReference type="EMBL" id="CAB4121029.1"/>
    </source>
</evidence>
<sequence length="90" mass="10067">MNANELVDKLDTVRTQSFGEISVIKDSATMLRQQQADKNRALRVLKEVDGVLLDYIEQLEKKPMTTLAHGRGVALAVKYMIAVLEEAHAK</sequence>
<accession>A0A6J5KLD7</accession>
<gene>
    <name evidence="1" type="ORF">UFOVP7_19</name>
</gene>